<feature type="non-terminal residue" evidence="2">
    <location>
        <position position="88"/>
    </location>
</feature>
<evidence type="ECO:0000313" key="2">
    <source>
        <dbReference type="EMBL" id="CAH7683071.1"/>
    </source>
</evidence>
<feature type="transmembrane region" description="Helical" evidence="1">
    <location>
        <begin position="42"/>
        <end position="62"/>
    </location>
</feature>
<keyword evidence="1" id="KW-0812">Transmembrane</keyword>
<protein>
    <recommendedName>
        <fullName evidence="4">Deltamethrin resistance protein prag01 domain-containing protein</fullName>
    </recommendedName>
</protein>
<organism evidence="2 3">
    <name type="scientific">Phakopsora pachyrhizi</name>
    <name type="common">Asian soybean rust disease fungus</name>
    <dbReference type="NCBI Taxonomy" id="170000"/>
    <lineage>
        <taxon>Eukaryota</taxon>
        <taxon>Fungi</taxon>
        <taxon>Dikarya</taxon>
        <taxon>Basidiomycota</taxon>
        <taxon>Pucciniomycotina</taxon>
        <taxon>Pucciniomycetes</taxon>
        <taxon>Pucciniales</taxon>
        <taxon>Phakopsoraceae</taxon>
        <taxon>Phakopsora</taxon>
    </lineage>
</organism>
<dbReference type="Proteomes" id="UP001153365">
    <property type="component" value="Unassembled WGS sequence"/>
</dbReference>
<evidence type="ECO:0000313" key="3">
    <source>
        <dbReference type="Proteomes" id="UP001153365"/>
    </source>
</evidence>
<keyword evidence="1" id="KW-0472">Membrane</keyword>
<gene>
    <name evidence="2" type="ORF">PPACK8108_LOCUS16349</name>
</gene>
<reference evidence="2" key="1">
    <citation type="submission" date="2022-06" db="EMBL/GenBank/DDBJ databases">
        <authorList>
            <consortium name="SYNGENTA / RWTH Aachen University"/>
        </authorList>
    </citation>
    <scope>NUCLEOTIDE SEQUENCE</scope>
</reference>
<feature type="non-terminal residue" evidence="2">
    <location>
        <position position="1"/>
    </location>
</feature>
<name>A0AAV0BAB3_PHAPC</name>
<sequence>SAIYNFVPEPLPRNLTNPSLYRGRSNKPIPLELSQPERWQRAAQFMGLSLSIVFGIYGVLFADFGKDDRRNCFTSIRSWFEPYKSFIL</sequence>
<dbReference type="EMBL" id="CALTRL010004434">
    <property type="protein sequence ID" value="CAH7683071.1"/>
    <property type="molecule type" value="Genomic_DNA"/>
</dbReference>
<accession>A0AAV0BAB3</accession>
<evidence type="ECO:0000256" key="1">
    <source>
        <dbReference type="SAM" id="Phobius"/>
    </source>
</evidence>
<comment type="caution">
    <text evidence="2">The sequence shown here is derived from an EMBL/GenBank/DDBJ whole genome shotgun (WGS) entry which is preliminary data.</text>
</comment>
<dbReference type="AlphaFoldDB" id="A0AAV0BAB3"/>
<keyword evidence="1" id="KW-1133">Transmembrane helix</keyword>
<evidence type="ECO:0008006" key="4">
    <source>
        <dbReference type="Google" id="ProtNLM"/>
    </source>
</evidence>
<proteinExistence type="predicted"/>
<keyword evidence="3" id="KW-1185">Reference proteome</keyword>